<gene>
    <name evidence="4" type="ORF">MCOR_37900</name>
</gene>
<dbReference type="AlphaFoldDB" id="A0A6J8D7K1"/>
<dbReference type="Gene3D" id="3.30.70.330">
    <property type="match status" value="2"/>
</dbReference>
<proteinExistence type="predicted"/>
<dbReference type="PANTHER" id="PTHR15225">
    <property type="entry name" value="INTERFERON-INDUCED PROTEIN 35/NMI N-MYC/STAT INTERACTING PROTEIN"/>
    <property type="match status" value="1"/>
</dbReference>
<evidence type="ECO:0000313" key="4">
    <source>
        <dbReference type="EMBL" id="CAC5404075.1"/>
    </source>
</evidence>
<reference evidence="4 5" key="1">
    <citation type="submission" date="2020-06" db="EMBL/GenBank/DDBJ databases">
        <authorList>
            <person name="Li R."/>
            <person name="Bekaert M."/>
        </authorList>
    </citation>
    <scope>NUCLEOTIDE SEQUENCE [LARGE SCALE GENOMIC DNA]</scope>
    <source>
        <strain evidence="5">wild</strain>
    </source>
</reference>
<dbReference type="PROSITE" id="PS50102">
    <property type="entry name" value="RRM"/>
    <property type="match status" value="1"/>
</dbReference>
<dbReference type="EMBL" id="CACVKT020006897">
    <property type="protein sequence ID" value="CAC5404075.1"/>
    <property type="molecule type" value="Genomic_DNA"/>
</dbReference>
<keyword evidence="5" id="KW-1185">Reference proteome</keyword>
<organism evidence="4 5">
    <name type="scientific">Mytilus coruscus</name>
    <name type="common">Sea mussel</name>
    <dbReference type="NCBI Taxonomy" id="42192"/>
    <lineage>
        <taxon>Eukaryota</taxon>
        <taxon>Metazoa</taxon>
        <taxon>Spiralia</taxon>
        <taxon>Lophotrochozoa</taxon>
        <taxon>Mollusca</taxon>
        <taxon>Bivalvia</taxon>
        <taxon>Autobranchia</taxon>
        <taxon>Pteriomorphia</taxon>
        <taxon>Mytilida</taxon>
        <taxon>Mytiloidea</taxon>
        <taxon>Mytilidae</taxon>
        <taxon>Mytilinae</taxon>
        <taxon>Mytilus</taxon>
    </lineage>
</organism>
<feature type="region of interest" description="Disordered" evidence="2">
    <location>
        <begin position="712"/>
        <end position="735"/>
    </location>
</feature>
<sequence>MSGSVVDSDACGTDWEKWIDSTNKNDFIWKPQWKNFRIKICSQDKVLENPSGYLVPIKMQFLMTHHFSTVQKIIRNLDISTVESINSTEELLEIKLKSVEDEDILTEIERALARETDKIVMKPIQRLKFTSSLVEELSEQKLNEKSITLMRDETNIFIVGFEKMKSFISKITDEIHRVTAKKVVKLGDKWKTEAVKCFGIAETISRTFTDVVVRLQEDNSSVYLKGRDITINKAEKEVHKLLSDLFRETVHFDPLTLKLLKCQEASKLFKEILQKEHLQVVWTVDSTHLYLFSKTKINTDAIKAVVYGNFLTAGFSKSTPPGNQFCKSDAFSGMIKNHNNKLIFLETTEASVNIAGTKNLMLHLFHQEKLFYNDIEAAKCDEQKIMLVANDNCLMRPYDNPHDLMQSESQPKYNVIYPCETMPMPGLSFQHHPEGHQGQPYEPCLAPGLGSGYPYHYPHQSPRYVGHQSQLDLKESTSRPDLQKPLYHPDLQRPPSHIDIERLPYKYERESQPQYNMIYPSETMPMPGPSFHPEGHQCPPYGPYLAPGLGSGYPYDNPHQPPQYVGHQSQLDLQEPTSIPYLQRPLSNPDMKRQPDEHEMNFTLTEASQQSIKMIKVNNTLTDNVEEIEQSIKMIKVSNIPPGSSEDSIRFFFENNRKSGGGDIEDLDYDKDSHSVIITFEEEDVAERVLSRMPLLFEKNRIDVEIFIPRPRTPDVKEDGQAAGNEDTGDMPTDPKAANAEIVKMEFIEEKNLYMIWFAEESAIEAVMSKRLRVNGQTLNAKRYVPSPPPKYVPKYKDKVFITNISPTTTKDGLENFLEAKSKGIPEEIIFGEAEGTALVTFEQPPDTIYKRYLVLKLLLKTDSTYERHMEVIVLLKSYYRYGKLQTACMKRPLDGSHLSIHLVPITDCIVVTGYKDNTSSDTIKYYFDNKRLSGVEGVREVKSVQDEGKFLVYFTDPDSALQACNGQHKLEGQILKVQLYYECLDQDA</sequence>
<name>A0A6J8D7K1_MYTCO</name>
<evidence type="ECO:0000259" key="3">
    <source>
        <dbReference type="PROSITE" id="PS50102"/>
    </source>
</evidence>
<feature type="region of interest" description="Disordered" evidence="2">
    <location>
        <begin position="464"/>
        <end position="498"/>
    </location>
</feature>
<dbReference type="SMART" id="SM00360">
    <property type="entry name" value="RRM"/>
    <property type="match status" value="2"/>
</dbReference>
<dbReference type="OrthoDB" id="6161426at2759"/>
<dbReference type="InterPro" id="IPR035979">
    <property type="entry name" value="RBD_domain_sf"/>
</dbReference>
<dbReference type="InterPro" id="IPR012677">
    <property type="entry name" value="Nucleotide-bd_a/b_plait_sf"/>
</dbReference>
<dbReference type="SUPFAM" id="SSF54928">
    <property type="entry name" value="RNA-binding domain, RBD"/>
    <property type="match status" value="2"/>
</dbReference>
<evidence type="ECO:0000256" key="1">
    <source>
        <dbReference type="PROSITE-ProRule" id="PRU00176"/>
    </source>
</evidence>
<dbReference type="GO" id="GO:0003723">
    <property type="term" value="F:RNA binding"/>
    <property type="evidence" value="ECO:0007669"/>
    <property type="project" value="UniProtKB-UniRule"/>
</dbReference>
<feature type="domain" description="RRM" evidence="3">
    <location>
        <begin position="633"/>
        <end position="709"/>
    </location>
</feature>
<evidence type="ECO:0000256" key="2">
    <source>
        <dbReference type="SAM" id="MobiDB-lite"/>
    </source>
</evidence>
<protein>
    <recommendedName>
        <fullName evidence="3">RRM domain-containing protein</fullName>
    </recommendedName>
</protein>
<feature type="compositionally biased region" description="Basic and acidic residues" evidence="2">
    <location>
        <begin position="472"/>
        <end position="482"/>
    </location>
</feature>
<accession>A0A6J8D7K1</accession>
<dbReference type="Pfam" id="PF23085">
    <property type="entry name" value="RRM_PARP14_3"/>
    <property type="match status" value="2"/>
</dbReference>
<dbReference type="Proteomes" id="UP000507470">
    <property type="component" value="Unassembled WGS sequence"/>
</dbReference>
<keyword evidence="1" id="KW-0694">RNA-binding</keyword>
<dbReference type="InterPro" id="IPR000504">
    <property type="entry name" value="RRM_dom"/>
</dbReference>
<evidence type="ECO:0000313" key="5">
    <source>
        <dbReference type="Proteomes" id="UP000507470"/>
    </source>
</evidence>